<evidence type="ECO:0000256" key="6">
    <source>
        <dbReference type="RuleBase" id="RU003785"/>
    </source>
</evidence>
<evidence type="ECO:0000256" key="7">
    <source>
        <dbReference type="SAM" id="MobiDB-lite"/>
    </source>
</evidence>
<dbReference type="EMBL" id="KK914513">
    <property type="protein sequence ID" value="KDP34700.1"/>
    <property type="molecule type" value="Genomic_DNA"/>
</dbReference>
<dbReference type="FunFam" id="3.30.160.60:FF:002405">
    <property type="entry name" value="tRNA dimethylallyltransferase"/>
    <property type="match status" value="1"/>
</dbReference>
<dbReference type="GO" id="GO:0005739">
    <property type="term" value="C:mitochondrion"/>
    <property type="evidence" value="ECO:0007669"/>
    <property type="project" value="TreeGrafter"/>
</dbReference>
<organism evidence="8 9">
    <name type="scientific">Jatropha curcas</name>
    <name type="common">Barbados nut</name>
    <dbReference type="NCBI Taxonomy" id="180498"/>
    <lineage>
        <taxon>Eukaryota</taxon>
        <taxon>Viridiplantae</taxon>
        <taxon>Streptophyta</taxon>
        <taxon>Embryophyta</taxon>
        <taxon>Tracheophyta</taxon>
        <taxon>Spermatophyta</taxon>
        <taxon>Magnoliopsida</taxon>
        <taxon>eudicotyledons</taxon>
        <taxon>Gunneridae</taxon>
        <taxon>Pentapetalae</taxon>
        <taxon>rosids</taxon>
        <taxon>fabids</taxon>
        <taxon>Malpighiales</taxon>
        <taxon>Euphorbiaceae</taxon>
        <taxon>Crotonoideae</taxon>
        <taxon>Jatropheae</taxon>
        <taxon>Jatropha</taxon>
    </lineage>
</organism>
<dbReference type="OrthoDB" id="775260at2759"/>
<dbReference type="InterPro" id="IPR018022">
    <property type="entry name" value="IPT"/>
</dbReference>
<reference evidence="8 9" key="1">
    <citation type="journal article" date="2014" name="PLoS ONE">
        <title>Global Analysis of Gene Expression Profiles in Physic Nut (Jatropha curcas L.) Seedlings Exposed to Salt Stress.</title>
        <authorList>
            <person name="Zhang L."/>
            <person name="Zhang C."/>
            <person name="Wu P."/>
            <person name="Chen Y."/>
            <person name="Li M."/>
            <person name="Jiang H."/>
            <person name="Wu G."/>
        </authorList>
    </citation>
    <scope>NUCLEOTIDE SEQUENCE [LARGE SCALE GENOMIC DNA]</scope>
    <source>
        <strain evidence="9">cv. GZQX0401</strain>
        <tissue evidence="8">Young leaves</tissue>
    </source>
</reference>
<keyword evidence="5 6" id="KW-0067">ATP-binding</keyword>
<dbReference type="GO" id="GO:0005524">
    <property type="term" value="F:ATP binding"/>
    <property type="evidence" value="ECO:0007669"/>
    <property type="project" value="UniProtKB-KW"/>
</dbReference>
<dbReference type="AlphaFoldDB" id="A0A067KR18"/>
<evidence type="ECO:0008006" key="10">
    <source>
        <dbReference type="Google" id="ProtNLM"/>
    </source>
</evidence>
<dbReference type="GO" id="GO:0009691">
    <property type="term" value="P:cytokinin biosynthetic process"/>
    <property type="evidence" value="ECO:0007669"/>
    <property type="project" value="UniProtKB-KW"/>
</dbReference>
<keyword evidence="9" id="KW-1185">Reference proteome</keyword>
<evidence type="ECO:0000256" key="4">
    <source>
        <dbReference type="ARBA" id="ARBA00022741"/>
    </source>
</evidence>
<dbReference type="NCBIfam" id="TIGR00174">
    <property type="entry name" value="miaA"/>
    <property type="match status" value="1"/>
</dbReference>
<dbReference type="Pfam" id="PF01715">
    <property type="entry name" value="IPPT"/>
    <property type="match status" value="1"/>
</dbReference>
<dbReference type="GO" id="GO:0052381">
    <property type="term" value="F:tRNA dimethylallyltransferase activity"/>
    <property type="evidence" value="ECO:0007669"/>
    <property type="project" value="InterPro"/>
</dbReference>
<proteinExistence type="inferred from homology"/>
<dbReference type="PANTHER" id="PTHR11088">
    <property type="entry name" value="TRNA DIMETHYLALLYLTRANSFERASE"/>
    <property type="match status" value="1"/>
</dbReference>
<evidence type="ECO:0000313" key="9">
    <source>
        <dbReference type="Proteomes" id="UP000027138"/>
    </source>
</evidence>
<protein>
    <recommendedName>
        <fullName evidence="10">tRNA dimethylallyltransferase 2</fullName>
    </recommendedName>
</protein>
<dbReference type="GO" id="GO:0006400">
    <property type="term" value="P:tRNA modification"/>
    <property type="evidence" value="ECO:0007669"/>
    <property type="project" value="TreeGrafter"/>
</dbReference>
<keyword evidence="4 6" id="KW-0547">Nucleotide-binding</keyword>
<dbReference type="InterPro" id="IPR027417">
    <property type="entry name" value="P-loop_NTPase"/>
</dbReference>
<comment type="similarity">
    <text evidence="1 6">Belongs to the IPP transferase family.</text>
</comment>
<dbReference type="PANTHER" id="PTHR11088:SF82">
    <property type="entry name" value="TRNA DIMETHYLALLYLTRANSFERASE 2"/>
    <property type="match status" value="1"/>
</dbReference>
<gene>
    <name evidence="8" type="ORF">JCGZ_10905</name>
</gene>
<name>A0A067KR18_JATCU</name>
<keyword evidence="2 6" id="KW-0808">Transferase</keyword>
<dbReference type="Gene3D" id="3.40.50.300">
    <property type="entry name" value="P-loop containing nucleotide triphosphate hydrolases"/>
    <property type="match status" value="1"/>
</dbReference>
<feature type="region of interest" description="Disordered" evidence="7">
    <location>
        <begin position="152"/>
        <end position="171"/>
    </location>
</feature>
<dbReference type="Proteomes" id="UP000027138">
    <property type="component" value="Unassembled WGS sequence"/>
</dbReference>
<dbReference type="InterPro" id="IPR039657">
    <property type="entry name" value="Dimethylallyltransferase"/>
</dbReference>
<evidence type="ECO:0000256" key="2">
    <source>
        <dbReference type="ARBA" id="ARBA00022679"/>
    </source>
</evidence>
<dbReference type="Gene3D" id="3.30.160.60">
    <property type="entry name" value="Classic Zinc Finger"/>
    <property type="match status" value="1"/>
</dbReference>
<dbReference type="Gene3D" id="1.10.20.140">
    <property type="match status" value="1"/>
</dbReference>
<dbReference type="SUPFAM" id="SSF52540">
    <property type="entry name" value="P-loop containing nucleoside triphosphate hydrolases"/>
    <property type="match status" value="1"/>
</dbReference>
<evidence type="ECO:0000256" key="5">
    <source>
        <dbReference type="ARBA" id="ARBA00022840"/>
    </source>
</evidence>
<accession>A0A067KR18</accession>
<evidence type="ECO:0000313" key="8">
    <source>
        <dbReference type="EMBL" id="KDP34700.1"/>
    </source>
</evidence>
<evidence type="ECO:0000256" key="3">
    <source>
        <dbReference type="ARBA" id="ARBA00022712"/>
    </source>
</evidence>
<evidence type="ECO:0000256" key="1">
    <source>
        <dbReference type="ARBA" id="ARBA00005842"/>
    </source>
</evidence>
<sequence>MESSSASDAQMVLQNPNNGVTIRTNKKEEKPEVVVIMGPTGSGKSKLAIDLATNFPIEIINADSMQVYHSLDVLTNKVPFHDQKGVPHHLLGNISPNVEFTAKEFRDSAIPIINEIWSRNCLPVIVGGTNYYIQALVSPFLLDDNLEDLDESFQNQPLGDEQSDETPEYGGNGANRYDYLKNLDPVAANRIHPNNHRKINQYLNLYSRSGILPSKLYQGKAAEVGQNWGRIDDCRFNCCFICVDAAIPVLDQYVGQRVDCMIDAGLLGEVYDIYNPNADYTRGLRQAIGVREFEDFLGVYRLEGRNCSPNDSTDESLFMVSANKEKMLKDNIREILCSSDDNELKILLVEAIDKVKLNTRRLIRRQRAVAADISAYDQYGSFMMGIVFVLQKRRLTRLRTLFGWNIHYVNATESISSKSDESWSAEVVGPAVEIIRSFLSEDGSSVSDFRANDGAGMGSIGRNLWTQYVCKACGDRVLRGAHEWEQHKLGRGHRKRVSKFRKVQRQGSSLVDQDILTIVSNQVSGS</sequence>
<dbReference type="HAMAP" id="MF_00185">
    <property type="entry name" value="IPP_trans"/>
    <property type="match status" value="1"/>
</dbReference>
<dbReference type="STRING" id="180498.A0A067KR18"/>
<keyword evidence="3" id="KW-0203">Cytokinin biosynthesis</keyword>